<feature type="transmembrane region" description="Helical" evidence="2">
    <location>
        <begin position="201"/>
        <end position="222"/>
    </location>
</feature>
<dbReference type="PANTHER" id="PTHR31600:SF2">
    <property type="entry name" value="GAMETE ENRICHED GENE 10 PROTEIN-RELATED"/>
    <property type="match status" value="1"/>
</dbReference>
<feature type="transmembrane region" description="Helical" evidence="2">
    <location>
        <begin position="1541"/>
        <end position="1567"/>
    </location>
</feature>
<feature type="transmembrane region" description="Helical" evidence="2">
    <location>
        <begin position="83"/>
        <end position="108"/>
    </location>
</feature>
<comment type="caution">
    <text evidence="4">The sequence shown here is derived from an EMBL/GenBank/DDBJ whole genome shotgun (WGS) entry which is preliminary data.</text>
</comment>
<name>A0A8J6DZ03_9EUKA</name>
<dbReference type="InterPro" id="IPR057352">
    <property type="entry name" value="TPR_TmcB/C"/>
</dbReference>
<feature type="transmembrane region" description="Helical" evidence="2">
    <location>
        <begin position="1779"/>
        <end position="1798"/>
    </location>
</feature>
<keyword evidence="2" id="KW-1133">Transmembrane helix</keyword>
<keyword evidence="2" id="KW-0812">Transmembrane</keyword>
<dbReference type="Proteomes" id="UP000717585">
    <property type="component" value="Unassembled WGS sequence"/>
</dbReference>
<evidence type="ECO:0000313" key="5">
    <source>
        <dbReference type="Proteomes" id="UP000717585"/>
    </source>
</evidence>
<organism evidence="4 5">
    <name type="scientific">Carpediemonas membranifera</name>
    <dbReference type="NCBI Taxonomy" id="201153"/>
    <lineage>
        <taxon>Eukaryota</taxon>
        <taxon>Metamonada</taxon>
        <taxon>Carpediemonas-like organisms</taxon>
        <taxon>Carpediemonas</taxon>
    </lineage>
</organism>
<feature type="transmembrane region" description="Helical" evidence="2">
    <location>
        <begin position="794"/>
        <end position="819"/>
    </location>
</feature>
<feature type="transmembrane region" description="Helical" evidence="2">
    <location>
        <begin position="229"/>
        <end position="247"/>
    </location>
</feature>
<feature type="transmembrane region" description="Helical" evidence="2">
    <location>
        <begin position="1588"/>
        <end position="1609"/>
    </location>
</feature>
<feature type="region of interest" description="Disordered" evidence="1">
    <location>
        <begin position="876"/>
        <end position="898"/>
    </location>
</feature>
<reference evidence="4" key="1">
    <citation type="submission" date="2021-05" db="EMBL/GenBank/DDBJ databases">
        <title>A free-living protist that lacks canonical eukaryotic 1 DNA replication and segregation systems.</title>
        <authorList>
            <person name="Salas-Leiva D.E."/>
            <person name="Tromer E.C."/>
            <person name="Curtis B.A."/>
            <person name="Jerlstrom-Hultqvist J."/>
            <person name="Kolisko M."/>
            <person name="Yi Z."/>
            <person name="Salas-Leiva J.S."/>
            <person name="Gallot-Lavallee L."/>
            <person name="Kops G.J.P.L."/>
            <person name="Archibald J.M."/>
            <person name="Simpson A.G.B."/>
            <person name="Roger A.J."/>
        </authorList>
    </citation>
    <scope>NUCLEOTIDE SEQUENCE</scope>
    <source>
        <strain evidence="4">BICM</strain>
    </source>
</reference>
<evidence type="ECO:0000313" key="4">
    <source>
        <dbReference type="EMBL" id="KAG9392964.1"/>
    </source>
</evidence>
<feature type="transmembrane region" description="Helical" evidence="2">
    <location>
        <begin position="165"/>
        <end position="189"/>
    </location>
</feature>
<feature type="transmembrane region" description="Helical" evidence="2">
    <location>
        <begin position="253"/>
        <end position="279"/>
    </location>
</feature>
<feature type="domain" description="TmcB/TmcC TPR repeats" evidence="3">
    <location>
        <begin position="439"/>
        <end position="550"/>
    </location>
</feature>
<evidence type="ECO:0000256" key="2">
    <source>
        <dbReference type="SAM" id="Phobius"/>
    </source>
</evidence>
<feature type="transmembrane region" description="Helical" evidence="2">
    <location>
        <begin position="1313"/>
        <end position="1337"/>
    </location>
</feature>
<feature type="compositionally biased region" description="Low complexity" evidence="1">
    <location>
        <begin position="970"/>
        <end position="987"/>
    </location>
</feature>
<feature type="region of interest" description="Disordered" evidence="1">
    <location>
        <begin position="553"/>
        <end position="573"/>
    </location>
</feature>
<feature type="region of interest" description="Disordered" evidence="1">
    <location>
        <begin position="963"/>
        <end position="992"/>
    </location>
</feature>
<feature type="transmembrane region" description="Helical" evidence="2">
    <location>
        <begin position="1016"/>
        <end position="1040"/>
    </location>
</feature>
<feature type="transmembrane region" description="Helical" evidence="2">
    <location>
        <begin position="44"/>
        <end position="71"/>
    </location>
</feature>
<accession>A0A8J6DZ03</accession>
<evidence type="ECO:0000256" key="1">
    <source>
        <dbReference type="SAM" id="MobiDB-lite"/>
    </source>
</evidence>
<feature type="transmembrane region" description="Helical" evidence="2">
    <location>
        <begin position="1252"/>
        <end position="1275"/>
    </location>
</feature>
<protein>
    <recommendedName>
        <fullName evidence="3">TmcB/TmcC TPR repeats domain-containing protein</fullName>
    </recommendedName>
</protein>
<feature type="transmembrane region" description="Helical" evidence="2">
    <location>
        <begin position="602"/>
        <end position="621"/>
    </location>
</feature>
<dbReference type="PANTHER" id="PTHR31600">
    <property type="entry name" value="TINY MACROCYSTS PROTEIN B-RELATED"/>
    <property type="match status" value="1"/>
</dbReference>
<dbReference type="Pfam" id="PF25474">
    <property type="entry name" value="TPR_TmcB"/>
    <property type="match status" value="1"/>
</dbReference>
<evidence type="ECO:0000259" key="3">
    <source>
        <dbReference type="Pfam" id="PF25474"/>
    </source>
</evidence>
<dbReference type="InterPro" id="IPR052994">
    <property type="entry name" value="Tiny_macrocysts_regulators"/>
</dbReference>
<dbReference type="EMBL" id="JAHDYR010000029">
    <property type="protein sequence ID" value="KAG9392964.1"/>
    <property type="molecule type" value="Genomic_DNA"/>
</dbReference>
<feature type="transmembrane region" description="Helical" evidence="2">
    <location>
        <begin position="128"/>
        <end position="153"/>
    </location>
</feature>
<sequence length="1842" mass="201529">MLLMLFIQAYQLSTITMTFSDTLWYRVIRCLLPTVGGLFTDKTVVQVSFIVVVIIVLLVCSWTAMEMIVLARTIRQGFRYRMLGYVLQLINGVFLIPIVQVLSLPLVFGDDGNEEMRGLVSAVSLFSVQHTAFIVVAVATLVVLSVLGAFTRLVFFSSPYDDSSVLFMAMPTAFIPVQLILLVGLAVVASTGVFGLGELVYWAPAVVLTVLSGLMAAAVLVAPLFAHPVTYTLSVATYIAAAVSAGATVSHPAAVFVGFPVGLALAALAVGVRLAIVVARLKPLMYHMQDPTGSMAALDFEVEAIPMPRGVNRFDFTLFVWFQVWHHNLFAADLRRQTDRREMLAASAMREDEAHKQREMIGRLQSLVSFACAEAFTSGRARLTIVQYALTVSANYEAAIFEATRVPMMVERDIIKHLSIVTIMMLVGLHSDADTVRHKQDSGLNAEALAQLNHKQKKAKEEAKESRRAINSFWRALDQGKPDVNELLAISQEIHKHSTSADKLYIQLIKAFPERDNIIRAYADFVTVVQQDPEYGALINACAEEIANQRMASDTSSNSASSSRSGSQASMSSRALENDVLTVIRTHSQATTSLSVSKLRRAVLLLLCVITAIFLVVGLVFQLRMFILDSLLTALAASGRMDFYTAEATYLALLTHVEEDYPGQFTHGMLTTDDIIHDRLQQAIDLLETSTHALDTAASSAITASIFGEIFEHARQPSFLARYYLDTAPMTTQTVAASVVSVAAALGVSFLRIHEDMPLATDEDFIIANGLASLRNGIDLLQIEIEDATTTAQYVGLGIDFIALAVVVLVLLGLQFFLLRRAFNTVTLHQAENINVFLHIDKAIVRDMIKTTNVVEKRRKKKKKGPARRAISFEPQAAQAEVSDTDSPHTGVRVIEDIDGPTLSLRRESLDDEIPDDTDTDGDGHVHVVIEDDRDALEDEHLAALEEELASDARQLHMMRSVRQKDGHESVSGSESSASSDTDGAAESSEDEADLEYRLNQVKAVHRSLFRVARPVFLGTLALLITALTLAGTVAVSLVYDALTIPELTESFEDVGSIEHLIEDLVTLSDQRSFSALEFVEASSVGVYDAYWDIDDNRRIAAIAEELVGYHIDETNLNTVGAVWDLADKIAYREKVELALMWANLTLSDAVGCQIIDFEYNYTDETWFGEEDASYGTERATNGFYSTNAEDAASPLTLADKARAVAMDTLYWEQKSVVVNSLETVRADVLEQIEATGAETRDKLDYLFYGRMAVMVLFDAVVVFTVVLLFSLVVLKAAMRRLADKIDDIRHRVIRSQSKSVASFKRATAVGHVVVLAASTVVLVIAVGGATYTLFLLNASVDSQCDLLLDRARISGVMLDFNAAVDAYVAGARKFTQRPSISFLTDLEDDLYAMNAALASVVGSMAAEYTFSDATVTGLTASLGTLNDTVLIATQLVFWANNVPSTVATEFQGIEYDITAENTYDYDQIHYTRPYCYTNSTYDATLDAETQTAIARAILFDEKFADLQTAFHEGIVAFENEALDQIDSGIDADTYRGDISLIAAVGCFIVIVVVLGALGIVLLSVSPAPARKLSVIRQRLHAKATQRFYRMAAATLVMLGLIFFCLTVYSELWLPVGMHVGLLDTASGRCVHTIDAVAEALFVGIERNAATQHYIAAAANLEEMQELHDKITSEASIFMSAINLFLPDSVALSNTASSCDNCTVVKAQAYEQLVEMFIAAVPELNPANGDGTCLASGGTSSPALAAVLEIEQQLTPIFLETFESYADALSTAMTAYRLINVPLLLFALGFLLLSYRLVFRRIFVALSRDESIVLSLLVMIPKEHVANNMMLATFIAEHAIDN</sequence>
<gene>
    <name evidence="4" type="ORF">J8273_5674</name>
</gene>
<keyword evidence="2" id="KW-0472">Membrane</keyword>
<proteinExistence type="predicted"/>
<keyword evidence="5" id="KW-1185">Reference proteome</keyword>